<feature type="compositionally biased region" description="Gly residues" evidence="1">
    <location>
        <begin position="1"/>
        <end position="38"/>
    </location>
</feature>
<dbReference type="EMBL" id="CADCUH010000027">
    <property type="protein sequence ID" value="CAA9321765.1"/>
    <property type="molecule type" value="Genomic_DNA"/>
</dbReference>
<accession>A0A6J4L206</accession>
<evidence type="ECO:0000256" key="1">
    <source>
        <dbReference type="SAM" id="MobiDB-lite"/>
    </source>
</evidence>
<organism evidence="2">
    <name type="scientific">uncultured Nocardioidaceae bacterium</name>
    <dbReference type="NCBI Taxonomy" id="253824"/>
    <lineage>
        <taxon>Bacteria</taxon>
        <taxon>Bacillati</taxon>
        <taxon>Actinomycetota</taxon>
        <taxon>Actinomycetes</taxon>
        <taxon>Propionibacteriales</taxon>
        <taxon>Nocardioidaceae</taxon>
        <taxon>environmental samples</taxon>
    </lineage>
</organism>
<gene>
    <name evidence="2" type="ORF">AVDCRST_MAG36-558</name>
</gene>
<name>A0A6J4L206_9ACTN</name>
<protein>
    <submittedName>
        <fullName evidence="2">Uncharacterized protein</fullName>
    </submittedName>
</protein>
<evidence type="ECO:0000313" key="2">
    <source>
        <dbReference type="EMBL" id="CAA9321765.1"/>
    </source>
</evidence>
<feature type="non-terminal residue" evidence="2">
    <location>
        <position position="1"/>
    </location>
</feature>
<sequence>GGPLVAGARGGCDGPGDGVGGVGGSAGARGQRPVGGGLRAVRRGDDARAPRASAGPSADGPGPQHRHRGAPVPPGL</sequence>
<feature type="non-terminal residue" evidence="2">
    <location>
        <position position="76"/>
    </location>
</feature>
<proteinExistence type="predicted"/>
<dbReference type="AlphaFoldDB" id="A0A6J4L206"/>
<feature type="region of interest" description="Disordered" evidence="1">
    <location>
        <begin position="1"/>
        <end position="76"/>
    </location>
</feature>
<feature type="compositionally biased region" description="Low complexity" evidence="1">
    <location>
        <begin position="50"/>
        <end position="63"/>
    </location>
</feature>
<reference evidence="2" key="1">
    <citation type="submission" date="2020-02" db="EMBL/GenBank/DDBJ databases">
        <authorList>
            <person name="Meier V. D."/>
        </authorList>
    </citation>
    <scope>NUCLEOTIDE SEQUENCE</scope>
    <source>
        <strain evidence="2">AVDCRST_MAG36</strain>
    </source>
</reference>